<dbReference type="Proteomes" id="UP001163835">
    <property type="component" value="Unassembled WGS sequence"/>
</dbReference>
<gene>
    <name evidence="1" type="ORF">F5876DRAFT_76708</name>
</gene>
<keyword evidence="2" id="KW-1185">Reference proteome</keyword>
<reference evidence="1" key="1">
    <citation type="submission" date="2022-09" db="EMBL/GenBank/DDBJ databases">
        <title>A Global Phylogenomic Analysis of the Shiitake Genus Lentinula.</title>
        <authorList>
            <consortium name="DOE Joint Genome Institute"/>
            <person name="Sierra-Patev S."/>
            <person name="Min B."/>
            <person name="Naranjo-Ortiz M."/>
            <person name="Looney B."/>
            <person name="Konkel Z."/>
            <person name="Slot J.C."/>
            <person name="Sakamoto Y."/>
            <person name="Steenwyk J.L."/>
            <person name="Rokas A."/>
            <person name="Carro J."/>
            <person name="Camarero S."/>
            <person name="Ferreira P."/>
            <person name="Molpeceres G."/>
            <person name="Ruiz-Duenas F.J."/>
            <person name="Serrano A."/>
            <person name="Henrissat B."/>
            <person name="Drula E."/>
            <person name="Hughes K.W."/>
            <person name="Mata J.L."/>
            <person name="Ishikawa N.K."/>
            <person name="Vargas-Isla R."/>
            <person name="Ushijima S."/>
            <person name="Smith C.A."/>
            <person name="Ahrendt S."/>
            <person name="Andreopoulos W."/>
            <person name="He G."/>
            <person name="Labutti K."/>
            <person name="Lipzen A."/>
            <person name="Ng V."/>
            <person name="Riley R."/>
            <person name="Sandor L."/>
            <person name="Barry K."/>
            <person name="Martinez A.T."/>
            <person name="Xiao Y."/>
            <person name="Gibbons J.G."/>
            <person name="Terashima K."/>
            <person name="Grigoriev I.V."/>
            <person name="Hibbett D.S."/>
        </authorList>
    </citation>
    <scope>NUCLEOTIDE SEQUENCE</scope>
    <source>
        <strain evidence="1">TMI1499</strain>
    </source>
</reference>
<proteinExistence type="predicted"/>
<name>A0ACC1U0D4_9AGAR</name>
<accession>A0ACC1U0D4</accession>
<dbReference type="EMBL" id="MU795099">
    <property type="protein sequence ID" value="KAJ3810482.1"/>
    <property type="molecule type" value="Genomic_DNA"/>
</dbReference>
<organism evidence="1 2">
    <name type="scientific">Lentinula aff. lateritia</name>
    <dbReference type="NCBI Taxonomy" id="2804960"/>
    <lineage>
        <taxon>Eukaryota</taxon>
        <taxon>Fungi</taxon>
        <taxon>Dikarya</taxon>
        <taxon>Basidiomycota</taxon>
        <taxon>Agaricomycotina</taxon>
        <taxon>Agaricomycetes</taxon>
        <taxon>Agaricomycetidae</taxon>
        <taxon>Agaricales</taxon>
        <taxon>Marasmiineae</taxon>
        <taxon>Omphalotaceae</taxon>
        <taxon>Lentinula</taxon>
    </lineage>
</organism>
<comment type="caution">
    <text evidence="1">The sequence shown here is derived from an EMBL/GenBank/DDBJ whole genome shotgun (WGS) entry which is preliminary data.</text>
</comment>
<protein>
    <submittedName>
        <fullName evidence="1">Zinc/iron permease</fullName>
    </submittedName>
</protein>
<evidence type="ECO:0000313" key="1">
    <source>
        <dbReference type="EMBL" id="KAJ3810482.1"/>
    </source>
</evidence>
<sequence>METSDKVAQHVSAMGIIFAISLLAVAFPALSKRIRFLSIPKILFFIGKHFGTGVILSTAFCHLLQDSFEALTSSIVKSRYPGVGEQTGFIILASLITIFLVEYVSTSYVDHLHEESEASASQEHPQREPTSSSQVQTAHKFHPVNESTHLLSASVGSTFSGSVRSHHSLEASFIRSPPRMHHYLSSIVTNSPRYSRGNDCFYIINDLNYHLNNGEYHLVGGKGSSRLVVQSPEDVQHDIASNYVPHDDDDDDDVESQRPLLSRKRQVVGILVLQLGIMIHSLVIGLTLSITSGAEFTTLVTAIIFHQLFEGLSLGIRIAAIPPDEGDTSPRPSRSSSPSASLARKSRHSVLQPVLTILFALTTPLGIALGMLVFSSQKGKTSEARMLLTQGLMSAISAGMLIYAATVEMMAGDFVFGNLGGHGTGTAGHGHSHGSEFINGDDEDDSSDAEEEGISPRRRVLAVGSLLAGVLAMGLIGLGE</sequence>
<evidence type="ECO:0000313" key="2">
    <source>
        <dbReference type="Proteomes" id="UP001163835"/>
    </source>
</evidence>